<gene>
    <name evidence="1" type="ORF">FMLFYP121_00245</name>
</gene>
<name>A0A6N2YLT4_FINMA</name>
<proteinExistence type="predicted"/>
<dbReference type="Pfam" id="PF07963">
    <property type="entry name" value="N_methyl"/>
    <property type="match status" value="1"/>
</dbReference>
<organism evidence="1">
    <name type="scientific">Finegoldia magna</name>
    <name type="common">Peptostreptococcus magnus</name>
    <dbReference type="NCBI Taxonomy" id="1260"/>
    <lineage>
        <taxon>Bacteria</taxon>
        <taxon>Bacillati</taxon>
        <taxon>Bacillota</taxon>
        <taxon>Tissierellia</taxon>
        <taxon>Tissierellales</taxon>
        <taxon>Peptoniphilaceae</taxon>
        <taxon>Finegoldia</taxon>
    </lineage>
</organism>
<dbReference type="EMBL" id="CACRTP010000003">
    <property type="protein sequence ID" value="VYT66382.1"/>
    <property type="molecule type" value="Genomic_DNA"/>
</dbReference>
<reference evidence="1" key="1">
    <citation type="submission" date="2019-11" db="EMBL/GenBank/DDBJ databases">
        <authorList>
            <person name="Feng L."/>
        </authorList>
    </citation>
    <scope>NUCLEOTIDE SEQUENCE</scope>
    <source>
        <strain evidence="1">FmagnaLFYP121</strain>
    </source>
</reference>
<accession>A0A6N2YLT4</accession>
<protein>
    <recommendedName>
        <fullName evidence="2">Prepilin-type N-terminal cleavage/methylation domain-containing protein</fullName>
    </recommendedName>
</protein>
<dbReference type="NCBIfam" id="TIGR02532">
    <property type="entry name" value="IV_pilin_GFxxxE"/>
    <property type="match status" value="1"/>
</dbReference>
<evidence type="ECO:0000313" key="1">
    <source>
        <dbReference type="EMBL" id="VYT66382.1"/>
    </source>
</evidence>
<sequence length="109" mass="12511">MWMRRKNKGFTLLEVLFALFLVSLCVVVYYPQLKNVITMQDKSYTENVVLRDLDNSVEYLKAHDDVDDSIVDENSKVVVTKDDVGDLVKVNVSVTNGDITKDVSFYKEK</sequence>
<dbReference type="AlphaFoldDB" id="A0A6N2YLT4"/>
<dbReference type="InterPro" id="IPR012902">
    <property type="entry name" value="N_methyl_site"/>
</dbReference>
<evidence type="ECO:0008006" key="2">
    <source>
        <dbReference type="Google" id="ProtNLM"/>
    </source>
</evidence>